<keyword evidence="1" id="KW-0812">Transmembrane</keyword>
<keyword evidence="3" id="KW-1185">Reference proteome</keyword>
<evidence type="ECO:0000313" key="3">
    <source>
        <dbReference type="Proteomes" id="UP001275315"/>
    </source>
</evidence>
<feature type="transmembrane region" description="Helical" evidence="1">
    <location>
        <begin position="55"/>
        <end position="77"/>
    </location>
</feature>
<feature type="transmembrane region" description="Helical" evidence="1">
    <location>
        <begin position="83"/>
        <end position="106"/>
    </location>
</feature>
<dbReference type="Gene3D" id="1.20.1250.20">
    <property type="entry name" value="MFS general substrate transporter like domains"/>
    <property type="match status" value="1"/>
</dbReference>
<accession>A0ABU5CSL8</accession>
<evidence type="ECO:0008006" key="4">
    <source>
        <dbReference type="Google" id="ProtNLM"/>
    </source>
</evidence>
<dbReference type="Proteomes" id="UP001275315">
    <property type="component" value="Unassembled WGS sequence"/>
</dbReference>
<dbReference type="InterPro" id="IPR036259">
    <property type="entry name" value="MFS_trans_sf"/>
</dbReference>
<sequence length="119" mass="12759">MFVGIISVLLLLYFATNAVVVTIAVGIFGLVTASIGTLAPTVTSALFGNKDYSQIYSTASTGLAVASIIALPAYGYIFDFAKSYVPVLYILIAILIISILCIIVAFRDKEKLVEKGMWK</sequence>
<dbReference type="EMBL" id="JAWDIQ010000002">
    <property type="protein sequence ID" value="MDY0409363.1"/>
    <property type="molecule type" value="Genomic_DNA"/>
</dbReference>
<evidence type="ECO:0000256" key="1">
    <source>
        <dbReference type="SAM" id="Phobius"/>
    </source>
</evidence>
<organism evidence="2 3">
    <name type="scientific">Paracerasibacillus soli</name>
    <dbReference type="NCBI Taxonomy" id="480284"/>
    <lineage>
        <taxon>Bacteria</taxon>
        <taxon>Bacillati</taxon>
        <taxon>Bacillota</taxon>
        <taxon>Bacilli</taxon>
        <taxon>Bacillales</taxon>
        <taxon>Bacillaceae</taxon>
        <taxon>Paracerasibacillus</taxon>
    </lineage>
</organism>
<keyword evidence="1" id="KW-1133">Transmembrane helix</keyword>
<dbReference type="SUPFAM" id="SSF103473">
    <property type="entry name" value="MFS general substrate transporter"/>
    <property type="match status" value="1"/>
</dbReference>
<reference evidence="2 3" key="1">
    <citation type="submission" date="2023-10" db="EMBL/GenBank/DDBJ databases">
        <title>Virgibacillus soli CC-YMP-6 genome.</title>
        <authorList>
            <person name="Miliotis G."/>
            <person name="Sengupta P."/>
            <person name="Hameed A."/>
            <person name="Chuvochina M."/>
            <person name="Mcdonagh F."/>
            <person name="Simpson A.C."/>
            <person name="Singh N.K."/>
            <person name="Rekha P.D."/>
            <person name="Raman K."/>
            <person name="Hugenholtz P."/>
            <person name="Venkateswaran K."/>
        </authorList>
    </citation>
    <scope>NUCLEOTIDE SEQUENCE [LARGE SCALE GENOMIC DNA]</scope>
    <source>
        <strain evidence="2 3">CC-YMP-6</strain>
    </source>
</reference>
<name>A0ABU5CSL8_9BACI</name>
<keyword evidence="1" id="KW-0472">Membrane</keyword>
<evidence type="ECO:0000313" key="2">
    <source>
        <dbReference type="EMBL" id="MDY0409363.1"/>
    </source>
</evidence>
<comment type="caution">
    <text evidence="2">The sequence shown here is derived from an EMBL/GenBank/DDBJ whole genome shotgun (WGS) entry which is preliminary data.</text>
</comment>
<proteinExistence type="predicted"/>
<protein>
    <recommendedName>
        <fullName evidence="4">Major facilitator superfamily (MFS) profile domain-containing protein</fullName>
    </recommendedName>
</protein>
<dbReference type="RefSeq" id="WP_320380159.1">
    <property type="nucleotide sequence ID" value="NZ_JAWDIQ010000002.1"/>
</dbReference>
<gene>
    <name evidence="2" type="ORF">RWD45_13280</name>
</gene>